<proteinExistence type="predicted"/>
<sequence>MSEKCFYCTNDIEQDQHHNVTFVTSNVERDETLCHECYQEWLHGLNG</sequence>
<dbReference type="RefSeq" id="WP_165976240.1">
    <property type="nucleotide sequence ID" value="NZ_JAVGVR010000001.1"/>
</dbReference>
<reference evidence="1" key="1">
    <citation type="submission" date="2023-08" db="EMBL/GenBank/DDBJ databases">
        <title>Nitrogen cycling bacteria in agricultural field soils.</title>
        <authorList>
            <person name="Jang J."/>
        </authorList>
    </citation>
    <scope>NUCLEOTIDE SEQUENCE</scope>
    <source>
        <strain evidence="1">PS3-36</strain>
    </source>
</reference>
<dbReference type="AlphaFoldDB" id="A0AA90TRP9"/>
<name>A0AA90TRP9_9BACI</name>
<organism evidence="1 2">
    <name type="scientific">Bacillus salipaludis</name>
    <dbReference type="NCBI Taxonomy" id="2547811"/>
    <lineage>
        <taxon>Bacteria</taxon>
        <taxon>Bacillati</taxon>
        <taxon>Bacillota</taxon>
        <taxon>Bacilli</taxon>
        <taxon>Bacillales</taxon>
        <taxon>Bacillaceae</taxon>
        <taxon>Bacillus</taxon>
    </lineage>
</organism>
<protein>
    <submittedName>
        <fullName evidence="1">Uncharacterized protein</fullName>
    </submittedName>
</protein>
<evidence type="ECO:0000313" key="1">
    <source>
        <dbReference type="EMBL" id="MDQ6600061.1"/>
    </source>
</evidence>
<comment type="caution">
    <text evidence="1">The sequence shown here is derived from an EMBL/GenBank/DDBJ whole genome shotgun (WGS) entry which is preliminary data.</text>
</comment>
<gene>
    <name evidence="1" type="ORF">RCG21_27705</name>
</gene>
<evidence type="ECO:0000313" key="2">
    <source>
        <dbReference type="Proteomes" id="UP001178888"/>
    </source>
</evidence>
<dbReference type="EMBL" id="JAVGVR010000001">
    <property type="protein sequence ID" value="MDQ6600061.1"/>
    <property type="molecule type" value="Genomic_DNA"/>
</dbReference>
<dbReference type="Proteomes" id="UP001178888">
    <property type="component" value="Unassembled WGS sequence"/>
</dbReference>
<keyword evidence="2" id="KW-1185">Reference proteome</keyword>
<accession>A0AA90TRP9</accession>